<gene>
    <name evidence="4" type="ORF">AVDCRST_MAG85-1811</name>
</gene>
<dbReference type="PANTHER" id="PTHR43674:SF2">
    <property type="entry name" value="BETA-UREIDOPROPIONASE"/>
    <property type="match status" value="1"/>
</dbReference>
<sequence>MKVALLQAAGVPGDVAANLAAIRRAAHEAADGGARLIVFPEAFVTGYNIGAEMLLALAEPAGGEHVRALRTIAAEAGIAVLCGLPELDGDSVFNSAVLIDRDGEVLLAYRKTHLYGDLDRGAFRAGDALAPVVEIDGVRVGVLVCYDIEFPEAARALAVAGAHLVAVPTSLMEPSGWIAETLVPARAAENQVYVAYCNRVGTEGELDYVGLSSVCAPDPSGNVFAGNAETLLYADVDPAAVDEAKGRHDYLRDRRPGLY</sequence>
<dbReference type="CDD" id="cd07576">
    <property type="entry name" value="R-amidase_like"/>
    <property type="match status" value="1"/>
</dbReference>
<dbReference type="PROSITE" id="PS50263">
    <property type="entry name" value="CN_HYDROLASE"/>
    <property type="match status" value="1"/>
</dbReference>
<feature type="domain" description="CN hydrolase" evidence="3">
    <location>
        <begin position="1"/>
        <end position="238"/>
    </location>
</feature>
<dbReference type="AlphaFoldDB" id="A0A6J4SKU9"/>
<dbReference type="PROSITE" id="PS01227">
    <property type="entry name" value="UPF0012"/>
    <property type="match status" value="1"/>
</dbReference>
<organism evidence="4">
    <name type="scientific">uncultured Solirubrobacteraceae bacterium</name>
    <dbReference type="NCBI Taxonomy" id="1162706"/>
    <lineage>
        <taxon>Bacteria</taxon>
        <taxon>Bacillati</taxon>
        <taxon>Actinomycetota</taxon>
        <taxon>Thermoleophilia</taxon>
        <taxon>Solirubrobacterales</taxon>
        <taxon>Solirubrobacteraceae</taxon>
        <taxon>environmental samples</taxon>
    </lineage>
</organism>
<keyword evidence="2 4" id="KW-0378">Hydrolase</keyword>
<comment type="similarity">
    <text evidence="1">Belongs to the carbon-nitrogen hydrolase superfamily. NIT1/NIT2 family.</text>
</comment>
<evidence type="ECO:0000259" key="3">
    <source>
        <dbReference type="PROSITE" id="PS50263"/>
    </source>
</evidence>
<dbReference type="InterPro" id="IPR003010">
    <property type="entry name" value="C-N_Hydrolase"/>
</dbReference>
<dbReference type="InterPro" id="IPR001110">
    <property type="entry name" value="UPF0012_CS"/>
</dbReference>
<dbReference type="InterPro" id="IPR044083">
    <property type="entry name" value="RamA-like"/>
</dbReference>
<dbReference type="SUPFAM" id="SSF56317">
    <property type="entry name" value="Carbon-nitrogen hydrolase"/>
    <property type="match status" value="1"/>
</dbReference>
<dbReference type="InterPro" id="IPR050345">
    <property type="entry name" value="Aliph_Amidase/BUP"/>
</dbReference>
<dbReference type="Pfam" id="PF00795">
    <property type="entry name" value="CN_hydrolase"/>
    <property type="match status" value="1"/>
</dbReference>
<evidence type="ECO:0000256" key="1">
    <source>
        <dbReference type="ARBA" id="ARBA00010613"/>
    </source>
</evidence>
<dbReference type="GO" id="GO:0050126">
    <property type="term" value="F:N-carbamoylputrescine amidase activity"/>
    <property type="evidence" value="ECO:0007669"/>
    <property type="project" value="TreeGrafter"/>
</dbReference>
<dbReference type="Gene3D" id="3.60.110.10">
    <property type="entry name" value="Carbon-nitrogen hydrolase"/>
    <property type="match status" value="1"/>
</dbReference>
<dbReference type="PANTHER" id="PTHR43674">
    <property type="entry name" value="NITRILASE C965.09-RELATED"/>
    <property type="match status" value="1"/>
</dbReference>
<dbReference type="EMBL" id="CADCVT010000197">
    <property type="protein sequence ID" value="CAA9501843.1"/>
    <property type="molecule type" value="Genomic_DNA"/>
</dbReference>
<protein>
    <submittedName>
        <fullName evidence="4">5-aminopentanamidase</fullName>
        <ecNumber evidence="4">3.5.1.30</ecNumber>
    </submittedName>
</protein>
<proteinExistence type="inferred from homology"/>
<name>A0A6J4SKU9_9ACTN</name>
<evidence type="ECO:0000256" key="2">
    <source>
        <dbReference type="ARBA" id="ARBA00022801"/>
    </source>
</evidence>
<dbReference type="InterPro" id="IPR036526">
    <property type="entry name" value="C-N_Hydrolase_sf"/>
</dbReference>
<dbReference type="GO" id="GO:0047588">
    <property type="term" value="F:5-aminopentanamidase activity"/>
    <property type="evidence" value="ECO:0007669"/>
    <property type="project" value="UniProtKB-EC"/>
</dbReference>
<reference evidence="4" key="1">
    <citation type="submission" date="2020-02" db="EMBL/GenBank/DDBJ databases">
        <authorList>
            <person name="Meier V. D."/>
        </authorList>
    </citation>
    <scope>NUCLEOTIDE SEQUENCE</scope>
    <source>
        <strain evidence="4">AVDCRST_MAG85</strain>
    </source>
</reference>
<dbReference type="EC" id="3.5.1.30" evidence="4"/>
<accession>A0A6J4SKU9</accession>
<evidence type="ECO:0000313" key="4">
    <source>
        <dbReference type="EMBL" id="CAA9501843.1"/>
    </source>
</evidence>
<dbReference type="GO" id="GO:0033388">
    <property type="term" value="P:putrescine biosynthetic process from arginine"/>
    <property type="evidence" value="ECO:0007669"/>
    <property type="project" value="TreeGrafter"/>
</dbReference>